<dbReference type="Proteomes" id="UP001144978">
    <property type="component" value="Unassembled WGS sequence"/>
</dbReference>
<organism evidence="1 2">
    <name type="scientific">Trametes sanguinea</name>
    <dbReference type="NCBI Taxonomy" id="158606"/>
    <lineage>
        <taxon>Eukaryota</taxon>
        <taxon>Fungi</taxon>
        <taxon>Dikarya</taxon>
        <taxon>Basidiomycota</taxon>
        <taxon>Agaricomycotina</taxon>
        <taxon>Agaricomycetes</taxon>
        <taxon>Polyporales</taxon>
        <taxon>Polyporaceae</taxon>
        <taxon>Trametes</taxon>
    </lineage>
</organism>
<dbReference type="EMBL" id="JANSHE010005791">
    <property type="protein sequence ID" value="KAJ2969316.1"/>
    <property type="molecule type" value="Genomic_DNA"/>
</dbReference>
<keyword evidence="2" id="KW-1185">Reference proteome</keyword>
<proteinExistence type="predicted"/>
<sequence length="383" mass="42573">MSATKKASTAKSAASKKSAPRAPAAHPPWIDMIKECIAAHPEDARHGVSRPQIKKYVEDKYGLEIGAAQVTQLSKAITHGAEKNIFVLPKGPSGRVKLPPKSQRPADASATKEPDAKPANARKTKDTSVAGPSSAPPEYPPFPPPNVVLHPEDASNKVFLALGRALVSINNHAITVKDLAELAMKFGLMCQNASAAGQAIATFIRNHYTRCNEQDDQPLLLKHHMSGTIYDDDLAPALYSRVGGAHCTNNNTLQNRLTNFRRGTQVWYLSKAAGARVSQSGLLPRAPAQMRRERKRFEFNLTQMKRLAAAFREGWQEYYEAAPNHYRFKELEDSYPVFITLRYGQNRRLTFDDSLEAAAQTWDREVNYARVWRMSLALATHFK</sequence>
<gene>
    <name evidence="1" type="ORF">NUW54_g12993</name>
</gene>
<accession>A0ACC1MRT1</accession>
<protein>
    <submittedName>
        <fullName evidence="1">Uncharacterized protein</fullName>
    </submittedName>
</protein>
<evidence type="ECO:0000313" key="2">
    <source>
        <dbReference type="Proteomes" id="UP001144978"/>
    </source>
</evidence>
<reference evidence="1" key="1">
    <citation type="submission" date="2022-08" db="EMBL/GenBank/DDBJ databases">
        <title>Genome Sequence of Pycnoporus sanguineus.</title>
        <authorList>
            <person name="Buettner E."/>
        </authorList>
    </citation>
    <scope>NUCLEOTIDE SEQUENCE</scope>
    <source>
        <strain evidence="1">CG-C14</strain>
    </source>
</reference>
<name>A0ACC1MRT1_9APHY</name>
<comment type="caution">
    <text evidence="1">The sequence shown here is derived from an EMBL/GenBank/DDBJ whole genome shotgun (WGS) entry which is preliminary data.</text>
</comment>
<evidence type="ECO:0000313" key="1">
    <source>
        <dbReference type="EMBL" id="KAJ2969316.1"/>
    </source>
</evidence>